<evidence type="ECO:0000313" key="2">
    <source>
        <dbReference type="EMBL" id="PNT71183.1"/>
    </source>
</evidence>
<dbReference type="Proteomes" id="UP000008810">
    <property type="component" value="Chromosome 2"/>
</dbReference>
<dbReference type="EnsemblPlants" id="PNT71183">
    <property type="protein sequence ID" value="PNT71183"/>
    <property type="gene ID" value="BRADI_2g24193v3"/>
</dbReference>
<reference evidence="2 3" key="1">
    <citation type="journal article" date="2010" name="Nature">
        <title>Genome sequencing and analysis of the model grass Brachypodium distachyon.</title>
        <authorList>
            <consortium name="International Brachypodium Initiative"/>
        </authorList>
    </citation>
    <scope>NUCLEOTIDE SEQUENCE [LARGE SCALE GENOMIC DNA]</scope>
    <source>
        <strain evidence="2 3">Bd21</strain>
    </source>
</reference>
<dbReference type="EMBL" id="CM000881">
    <property type="protein sequence ID" value="PNT71183.1"/>
    <property type="molecule type" value="Genomic_DNA"/>
</dbReference>
<name>A0A2K2DA82_BRADI</name>
<proteinExistence type="predicted"/>
<keyword evidence="4" id="KW-1185">Reference proteome</keyword>
<protein>
    <submittedName>
        <fullName evidence="2 3">Uncharacterized protein</fullName>
    </submittedName>
</protein>
<dbReference type="InParanoid" id="A0A2K2DA82"/>
<gene>
    <name evidence="2" type="ORF">BRADI_2g24193v3</name>
</gene>
<dbReference type="AlphaFoldDB" id="A0A2K2DA82"/>
<evidence type="ECO:0000313" key="4">
    <source>
        <dbReference type="Proteomes" id="UP000008810"/>
    </source>
</evidence>
<reference evidence="2" key="2">
    <citation type="submission" date="2017-06" db="EMBL/GenBank/DDBJ databases">
        <title>WGS assembly of Brachypodium distachyon.</title>
        <authorList>
            <consortium name="The International Brachypodium Initiative"/>
            <person name="Lucas S."/>
            <person name="Harmon-Smith M."/>
            <person name="Lail K."/>
            <person name="Tice H."/>
            <person name="Grimwood J."/>
            <person name="Bruce D."/>
            <person name="Barry K."/>
            <person name="Shu S."/>
            <person name="Lindquist E."/>
            <person name="Wang M."/>
            <person name="Pitluck S."/>
            <person name="Vogel J.P."/>
            <person name="Garvin D.F."/>
            <person name="Mockler T.C."/>
            <person name="Schmutz J."/>
            <person name="Rokhsar D."/>
            <person name="Bevan M.W."/>
        </authorList>
    </citation>
    <scope>NUCLEOTIDE SEQUENCE</scope>
    <source>
        <strain evidence="2">Bd21</strain>
    </source>
</reference>
<feature type="region of interest" description="Disordered" evidence="1">
    <location>
        <begin position="1"/>
        <end position="118"/>
    </location>
</feature>
<evidence type="ECO:0000313" key="3">
    <source>
        <dbReference type="EnsemblPlants" id="PNT71183"/>
    </source>
</evidence>
<sequence>MPHDANARKVFEDRSGTSWARRTLESNGAAAEGAPVLGGGGRVEGEGGVRPRIPPESHAATPVRGTIEAPLSPALLSGGDDEGSDPDSARRKSLPFESTYRFQPGESRATSSDSELVRRDVGRAGGGRVSTSPPPPSPVTDFVFISGLIAVGCDNRFHMVGFPDRRDQTVAGLKRGREAARAKTGNCFLSFPCSICKFGSRKG</sequence>
<dbReference type="Gramene" id="PNT71183">
    <property type="protein sequence ID" value="PNT71183"/>
    <property type="gene ID" value="BRADI_2g24193v3"/>
</dbReference>
<feature type="compositionally biased region" description="Basic and acidic residues" evidence="1">
    <location>
        <begin position="1"/>
        <end position="15"/>
    </location>
</feature>
<feature type="compositionally biased region" description="Basic and acidic residues" evidence="1">
    <location>
        <begin position="43"/>
        <end position="55"/>
    </location>
</feature>
<evidence type="ECO:0000256" key="1">
    <source>
        <dbReference type="SAM" id="MobiDB-lite"/>
    </source>
</evidence>
<accession>A0A2K2DA82</accession>
<reference evidence="3" key="3">
    <citation type="submission" date="2018-08" db="UniProtKB">
        <authorList>
            <consortium name="EnsemblPlants"/>
        </authorList>
    </citation>
    <scope>IDENTIFICATION</scope>
    <source>
        <strain evidence="3">cv. Bd21</strain>
    </source>
</reference>
<organism evidence="2">
    <name type="scientific">Brachypodium distachyon</name>
    <name type="common">Purple false brome</name>
    <name type="synonym">Trachynia distachya</name>
    <dbReference type="NCBI Taxonomy" id="15368"/>
    <lineage>
        <taxon>Eukaryota</taxon>
        <taxon>Viridiplantae</taxon>
        <taxon>Streptophyta</taxon>
        <taxon>Embryophyta</taxon>
        <taxon>Tracheophyta</taxon>
        <taxon>Spermatophyta</taxon>
        <taxon>Magnoliopsida</taxon>
        <taxon>Liliopsida</taxon>
        <taxon>Poales</taxon>
        <taxon>Poaceae</taxon>
        <taxon>BOP clade</taxon>
        <taxon>Pooideae</taxon>
        <taxon>Stipodae</taxon>
        <taxon>Brachypodieae</taxon>
        <taxon>Brachypodium</taxon>
    </lineage>
</organism>